<dbReference type="AlphaFoldDB" id="A0A660CAF7"/>
<evidence type="ECO:0000256" key="2">
    <source>
        <dbReference type="ARBA" id="ARBA00006472"/>
    </source>
</evidence>
<dbReference type="HAMAP" id="MF_00434">
    <property type="entry name" value="Pterin_4_alpha"/>
    <property type="match status" value="1"/>
</dbReference>
<proteinExistence type="inferred from homology"/>
<comment type="catalytic activity">
    <reaction evidence="1 4">
        <text>(4aS,6R)-4a-hydroxy-L-erythro-5,6,7,8-tetrahydrobiopterin = (6R)-L-erythro-6,7-dihydrobiopterin + H2O</text>
        <dbReference type="Rhea" id="RHEA:11920"/>
        <dbReference type="ChEBI" id="CHEBI:15377"/>
        <dbReference type="ChEBI" id="CHEBI:15642"/>
        <dbReference type="ChEBI" id="CHEBI:43120"/>
        <dbReference type="EC" id="4.2.1.96"/>
    </reaction>
</comment>
<comment type="similarity">
    <text evidence="2 4">Belongs to the pterin-4-alpha-carbinolamine dehydratase family.</text>
</comment>
<dbReference type="Proteomes" id="UP000317303">
    <property type="component" value="Unassembled WGS sequence"/>
</dbReference>
<dbReference type="EC" id="4.2.1.96" evidence="4"/>
<dbReference type="GO" id="GO:0008124">
    <property type="term" value="F:4-alpha-hydroxytetrahydrobiopterin dehydratase activity"/>
    <property type="evidence" value="ECO:0007669"/>
    <property type="project" value="UniProtKB-UniRule"/>
</dbReference>
<dbReference type="Gene3D" id="3.30.1360.20">
    <property type="entry name" value="Transcriptional coactivator/pterin dehydratase"/>
    <property type="match status" value="1"/>
</dbReference>
<reference evidence="5 6" key="1">
    <citation type="submission" date="2019-07" db="EMBL/GenBank/DDBJ databases">
        <title>R&amp;d 2014.</title>
        <authorList>
            <person name="Klenk H.-P."/>
        </authorList>
    </citation>
    <scope>NUCLEOTIDE SEQUENCE [LARGE SCALE GENOMIC DNA]</scope>
    <source>
        <strain evidence="5 6">DSM 43194</strain>
    </source>
</reference>
<dbReference type="SUPFAM" id="SSF55248">
    <property type="entry name" value="PCD-like"/>
    <property type="match status" value="1"/>
</dbReference>
<evidence type="ECO:0000256" key="4">
    <source>
        <dbReference type="HAMAP-Rule" id="MF_00434"/>
    </source>
</evidence>
<dbReference type="NCBIfam" id="NF002017">
    <property type="entry name" value="PRK00823.1-2"/>
    <property type="match status" value="1"/>
</dbReference>
<keyword evidence="3 4" id="KW-0456">Lyase</keyword>
<dbReference type="InterPro" id="IPR036428">
    <property type="entry name" value="PCD_sf"/>
</dbReference>
<dbReference type="GO" id="GO:0006729">
    <property type="term" value="P:tetrahydrobiopterin biosynthetic process"/>
    <property type="evidence" value="ECO:0007669"/>
    <property type="project" value="InterPro"/>
</dbReference>
<dbReference type="PANTHER" id="PTHR12599:SF0">
    <property type="entry name" value="PTERIN-4-ALPHA-CARBINOLAMINE DEHYDRATASE"/>
    <property type="match status" value="1"/>
</dbReference>
<dbReference type="OrthoDB" id="15077at2"/>
<sequence length="100" mass="11169">MTELLDDDRIRTALEHLPHWQRDGDAITREAKLPSFPRAIEVVNRVAELAEAADHHPDVDIRWRTLRFSLSTHSAGGLTEKDISLATEIDGVVDAVMDAT</sequence>
<dbReference type="InterPro" id="IPR001533">
    <property type="entry name" value="Pterin_deHydtase"/>
</dbReference>
<evidence type="ECO:0000256" key="1">
    <source>
        <dbReference type="ARBA" id="ARBA00001554"/>
    </source>
</evidence>
<dbReference type="CDD" id="cd00488">
    <property type="entry name" value="PCD_DCoH"/>
    <property type="match status" value="1"/>
</dbReference>
<dbReference type="PANTHER" id="PTHR12599">
    <property type="entry name" value="PTERIN-4-ALPHA-CARBINOLAMINE DEHYDRATASE"/>
    <property type="match status" value="1"/>
</dbReference>
<comment type="caution">
    <text evidence="5">The sequence shown here is derived from an EMBL/GenBank/DDBJ whole genome shotgun (WGS) entry which is preliminary data.</text>
</comment>
<protein>
    <recommendedName>
        <fullName evidence="4">Putative pterin-4-alpha-carbinolamine dehydratase</fullName>
        <shortName evidence="4">PHS</shortName>
        <ecNumber evidence="4">4.2.1.96</ecNumber>
    </recommendedName>
    <alternativeName>
        <fullName evidence="4">4-alpha-hydroxy-tetrahydropterin dehydratase</fullName>
    </alternativeName>
    <alternativeName>
        <fullName evidence="4">Pterin carbinolamine dehydratase</fullName>
        <shortName evidence="4">PCD</shortName>
    </alternativeName>
</protein>
<organism evidence="5 6">
    <name type="scientific">Prauserella rugosa</name>
    <dbReference type="NCBI Taxonomy" id="43354"/>
    <lineage>
        <taxon>Bacteria</taxon>
        <taxon>Bacillati</taxon>
        <taxon>Actinomycetota</taxon>
        <taxon>Actinomycetes</taxon>
        <taxon>Pseudonocardiales</taxon>
        <taxon>Pseudonocardiaceae</taxon>
        <taxon>Prauserella</taxon>
    </lineage>
</organism>
<evidence type="ECO:0000256" key="3">
    <source>
        <dbReference type="ARBA" id="ARBA00023239"/>
    </source>
</evidence>
<gene>
    <name evidence="5" type="ORF">JD82_02437</name>
</gene>
<dbReference type="RefSeq" id="WP_030534483.1">
    <property type="nucleotide sequence ID" value="NZ_JOIJ01000035.1"/>
</dbReference>
<name>A0A660CAF7_9PSEU</name>
<evidence type="ECO:0000313" key="5">
    <source>
        <dbReference type="EMBL" id="TWH20590.1"/>
    </source>
</evidence>
<keyword evidence="6" id="KW-1185">Reference proteome</keyword>
<dbReference type="Pfam" id="PF01329">
    <property type="entry name" value="Pterin_4a"/>
    <property type="match status" value="1"/>
</dbReference>
<evidence type="ECO:0000313" key="6">
    <source>
        <dbReference type="Proteomes" id="UP000317303"/>
    </source>
</evidence>
<dbReference type="EMBL" id="VLJV01000001">
    <property type="protein sequence ID" value="TWH20590.1"/>
    <property type="molecule type" value="Genomic_DNA"/>
</dbReference>
<accession>A0A660CAF7</accession>